<feature type="compositionally biased region" description="Basic and acidic residues" evidence="1">
    <location>
        <begin position="52"/>
        <end position="79"/>
    </location>
</feature>
<name>A0A9D3UXC1_9ROSI</name>
<organism evidence="2 3">
    <name type="scientific">Gossypium stocksii</name>
    <dbReference type="NCBI Taxonomy" id="47602"/>
    <lineage>
        <taxon>Eukaryota</taxon>
        <taxon>Viridiplantae</taxon>
        <taxon>Streptophyta</taxon>
        <taxon>Embryophyta</taxon>
        <taxon>Tracheophyta</taxon>
        <taxon>Spermatophyta</taxon>
        <taxon>Magnoliopsida</taxon>
        <taxon>eudicotyledons</taxon>
        <taxon>Gunneridae</taxon>
        <taxon>Pentapetalae</taxon>
        <taxon>rosids</taxon>
        <taxon>malvids</taxon>
        <taxon>Malvales</taxon>
        <taxon>Malvaceae</taxon>
        <taxon>Malvoideae</taxon>
        <taxon>Gossypium</taxon>
    </lineage>
</organism>
<protein>
    <submittedName>
        <fullName evidence="2">Uncharacterized protein</fullName>
    </submittedName>
</protein>
<reference evidence="2 3" key="1">
    <citation type="journal article" date="2021" name="Plant Biotechnol. J.">
        <title>Multi-omics assisted identification of the key and species-specific regulatory components of drought-tolerant mechanisms in Gossypium stocksii.</title>
        <authorList>
            <person name="Yu D."/>
            <person name="Ke L."/>
            <person name="Zhang D."/>
            <person name="Wu Y."/>
            <person name="Sun Y."/>
            <person name="Mei J."/>
            <person name="Sun J."/>
            <person name="Sun Y."/>
        </authorList>
    </citation>
    <scope>NUCLEOTIDE SEQUENCE [LARGE SCALE GENOMIC DNA]</scope>
    <source>
        <strain evidence="3">cv. E1</strain>
        <tissue evidence="2">Leaf</tissue>
    </source>
</reference>
<dbReference type="EMBL" id="JAIQCV010000009">
    <property type="protein sequence ID" value="KAH1064003.1"/>
    <property type="molecule type" value="Genomic_DNA"/>
</dbReference>
<dbReference type="AlphaFoldDB" id="A0A9D3UXC1"/>
<keyword evidence="3" id="KW-1185">Reference proteome</keyword>
<accession>A0A9D3UXC1</accession>
<dbReference type="Proteomes" id="UP000828251">
    <property type="component" value="Unassembled WGS sequence"/>
</dbReference>
<evidence type="ECO:0000256" key="1">
    <source>
        <dbReference type="SAM" id="MobiDB-lite"/>
    </source>
</evidence>
<gene>
    <name evidence="2" type="ORF">J1N35_028990</name>
</gene>
<evidence type="ECO:0000313" key="2">
    <source>
        <dbReference type="EMBL" id="KAH1064003.1"/>
    </source>
</evidence>
<sequence length="79" mass="9582">MQHIQWQQQAYWRYSKIRDDLMRSALRKIYNDAFIFVPEFPDYIFEPWSPLSKKEQSDSCKNKDDGVKEESNSEEFAIK</sequence>
<feature type="region of interest" description="Disordered" evidence="1">
    <location>
        <begin position="50"/>
        <end position="79"/>
    </location>
</feature>
<proteinExistence type="predicted"/>
<comment type="caution">
    <text evidence="2">The sequence shown here is derived from an EMBL/GenBank/DDBJ whole genome shotgun (WGS) entry which is preliminary data.</text>
</comment>
<evidence type="ECO:0000313" key="3">
    <source>
        <dbReference type="Proteomes" id="UP000828251"/>
    </source>
</evidence>